<dbReference type="SUPFAM" id="SSF57501">
    <property type="entry name" value="Cystine-knot cytokines"/>
    <property type="match status" value="1"/>
</dbReference>
<accession>A0A3Q2XVW4</accession>
<dbReference type="OMA" id="SYPGRWQ"/>
<dbReference type="GO" id="GO:0030971">
    <property type="term" value="F:receptor tyrosine kinase binding"/>
    <property type="evidence" value="ECO:0007669"/>
    <property type="project" value="InterPro"/>
</dbReference>
<dbReference type="STRING" id="109280.ENSHCOP00000008477"/>
<dbReference type="Gene3D" id="2.10.90.10">
    <property type="entry name" value="Cystine-knot cytokines"/>
    <property type="match status" value="1"/>
</dbReference>
<dbReference type="GeneTree" id="ENSGT00950000182993"/>
<reference evidence="9" key="1">
    <citation type="submission" date="2025-08" db="UniProtKB">
        <authorList>
            <consortium name="Ensembl"/>
        </authorList>
    </citation>
    <scope>IDENTIFICATION</scope>
</reference>
<dbReference type="GO" id="GO:0005576">
    <property type="term" value="C:extracellular region"/>
    <property type="evidence" value="ECO:0007669"/>
    <property type="project" value="UniProtKB-SubCell"/>
</dbReference>
<proteinExistence type="inferred from homology"/>
<keyword evidence="6" id="KW-1015">Disulfide bond</keyword>
<keyword evidence="5 7" id="KW-0339">Growth factor</keyword>
<dbReference type="PANTHER" id="PTHR12173:SF8">
    <property type="entry name" value="PERSEPHIN"/>
    <property type="match status" value="1"/>
</dbReference>
<dbReference type="PROSITE" id="PS51362">
    <property type="entry name" value="TGF_BETA_2"/>
    <property type="match status" value="1"/>
</dbReference>
<protein>
    <submittedName>
        <fullName evidence="9">Artemin a</fullName>
    </submittedName>
</protein>
<evidence type="ECO:0000256" key="1">
    <source>
        <dbReference type="ARBA" id="ARBA00004613"/>
    </source>
</evidence>
<feature type="domain" description="TGF-beta family profile" evidence="8">
    <location>
        <begin position="1"/>
        <end position="103"/>
    </location>
</feature>
<evidence type="ECO:0000256" key="3">
    <source>
        <dbReference type="ARBA" id="ARBA00022525"/>
    </source>
</evidence>
<dbReference type="Pfam" id="PF00019">
    <property type="entry name" value="TGF_beta"/>
    <property type="match status" value="1"/>
</dbReference>
<dbReference type="GO" id="GO:0008083">
    <property type="term" value="F:growth factor activity"/>
    <property type="evidence" value="ECO:0007669"/>
    <property type="project" value="UniProtKB-KW"/>
</dbReference>
<comment type="similarity">
    <text evidence="2">Belongs to the TGF-beta family. GDNF subfamily.</text>
</comment>
<evidence type="ECO:0000256" key="5">
    <source>
        <dbReference type="ARBA" id="ARBA00023030"/>
    </source>
</evidence>
<evidence type="ECO:0000313" key="10">
    <source>
        <dbReference type="Proteomes" id="UP000264820"/>
    </source>
</evidence>
<dbReference type="InterPro" id="IPR029034">
    <property type="entry name" value="Cystine-knot_cytokine"/>
</dbReference>
<evidence type="ECO:0000313" key="9">
    <source>
        <dbReference type="Ensembl" id="ENSHCOP00000008477.1"/>
    </source>
</evidence>
<dbReference type="InterPro" id="IPR043401">
    <property type="entry name" value="GDNF_fam"/>
</dbReference>
<keyword evidence="4" id="KW-0732">Signal</keyword>
<evidence type="ECO:0000256" key="6">
    <source>
        <dbReference type="ARBA" id="ARBA00023157"/>
    </source>
</evidence>
<dbReference type="GO" id="GO:0030116">
    <property type="term" value="F:glial cell-derived neurotrophic factor receptor binding"/>
    <property type="evidence" value="ECO:0007669"/>
    <property type="project" value="InterPro"/>
</dbReference>
<reference evidence="9" key="2">
    <citation type="submission" date="2025-09" db="UniProtKB">
        <authorList>
            <consortium name="Ensembl"/>
        </authorList>
    </citation>
    <scope>IDENTIFICATION</scope>
</reference>
<evidence type="ECO:0000256" key="4">
    <source>
        <dbReference type="ARBA" id="ARBA00022729"/>
    </source>
</evidence>
<evidence type="ECO:0000256" key="2">
    <source>
        <dbReference type="ARBA" id="ARBA00009832"/>
    </source>
</evidence>
<dbReference type="Proteomes" id="UP000264820">
    <property type="component" value="Unplaced"/>
</dbReference>
<evidence type="ECO:0000259" key="8">
    <source>
        <dbReference type="PROSITE" id="PS51362"/>
    </source>
</evidence>
<name>A0A3Q2XVW4_HIPCM</name>
<dbReference type="AlphaFoldDB" id="A0A3Q2XVW4"/>
<keyword evidence="3" id="KW-0964">Secreted</keyword>
<comment type="subcellular location">
    <subcellularLocation>
        <location evidence="1">Secreted</location>
    </subcellularLocation>
</comment>
<sequence length="104" mass="11546">PKRPKGSASCRVEKRQTRVRELGLGYDSDEIVLFKYCVGSCRPARRNYDLALGALAARGAISARKVSGRPCCRPTRYETVSFMDARAMWQTIRWLSAADCGCVG</sequence>
<dbReference type="PANTHER" id="PTHR12173">
    <property type="entry name" value="GDNF SUBFAMILY OF TGF-BETA FAMILY"/>
    <property type="match status" value="1"/>
</dbReference>
<dbReference type="InterPro" id="IPR001839">
    <property type="entry name" value="TGF-b_C"/>
</dbReference>
<organism evidence="9 10">
    <name type="scientific">Hippocampus comes</name>
    <name type="common">Tiger tail seahorse</name>
    <dbReference type="NCBI Taxonomy" id="109280"/>
    <lineage>
        <taxon>Eukaryota</taxon>
        <taxon>Metazoa</taxon>
        <taxon>Chordata</taxon>
        <taxon>Craniata</taxon>
        <taxon>Vertebrata</taxon>
        <taxon>Euteleostomi</taxon>
        <taxon>Actinopterygii</taxon>
        <taxon>Neopterygii</taxon>
        <taxon>Teleostei</taxon>
        <taxon>Neoteleostei</taxon>
        <taxon>Acanthomorphata</taxon>
        <taxon>Syngnathiaria</taxon>
        <taxon>Syngnathiformes</taxon>
        <taxon>Syngnathoidei</taxon>
        <taxon>Syngnathidae</taxon>
        <taxon>Hippocampus</taxon>
    </lineage>
</organism>
<dbReference type="GO" id="GO:0048731">
    <property type="term" value="P:system development"/>
    <property type="evidence" value="ECO:0007669"/>
    <property type="project" value="UniProtKB-ARBA"/>
</dbReference>
<evidence type="ECO:0000256" key="7">
    <source>
        <dbReference type="RuleBase" id="RU000354"/>
    </source>
</evidence>
<keyword evidence="10" id="KW-1185">Reference proteome</keyword>
<dbReference type="Ensembl" id="ENSHCOT00000000246.1">
    <property type="protein sequence ID" value="ENSHCOP00000008477.1"/>
    <property type="gene ID" value="ENSHCOG00000010715.1"/>
</dbReference>